<evidence type="ECO:0000313" key="1">
    <source>
        <dbReference type="EMBL" id="KAH8002224.1"/>
    </source>
</evidence>
<dbReference type="Proteomes" id="UP000827872">
    <property type="component" value="Linkage Group LG08"/>
</dbReference>
<evidence type="ECO:0000313" key="2">
    <source>
        <dbReference type="Proteomes" id="UP000827872"/>
    </source>
</evidence>
<accession>A0ACB8FAL4</accession>
<protein>
    <submittedName>
        <fullName evidence="1">Uncharacterized protein</fullName>
    </submittedName>
</protein>
<name>A0ACB8FAL4_9SAUR</name>
<organism evidence="1 2">
    <name type="scientific">Sphaerodactylus townsendi</name>
    <dbReference type="NCBI Taxonomy" id="933632"/>
    <lineage>
        <taxon>Eukaryota</taxon>
        <taxon>Metazoa</taxon>
        <taxon>Chordata</taxon>
        <taxon>Craniata</taxon>
        <taxon>Vertebrata</taxon>
        <taxon>Euteleostomi</taxon>
        <taxon>Lepidosauria</taxon>
        <taxon>Squamata</taxon>
        <taxon>Bifurcata</taxon>
        <taxon>Gekkota</taxon>
        <taxon>Sphaerodactylidae</taxon>
        <taxon>Sphaerodactylus</taxon>
    </lineage>
</organism>
<sequence>MRLVCCEHLGEKLYFEMSQWKNNVLLWLSVFSFWIMFLICMPEHVCAQNSCPEVTQWLLKDGFHRDLVTRVTLGTVDEGMRNCMVAVKIDLPRGLYVDPYELASLNKHNITEALVTADYVDLELPEYLATEIDVLIYMKPDPECYSCFRAILPIHCRYHQPAEVDEKISAILRSPEILIHCQKSFLSTECLKETKIERPCSLKNKQNCHWDSVRFQAINQELKLQIPVGLKHHLTFVCTGTLVTTIFCSGLILFALFKHGDFLFVQSSL</sequence>
<proteinExistence type="predicted"/>
<dbReference type="EMBL" id="CM037621">
    <property type="protein sequence ID" value="KAH8002224.1"/>
    <property type="molecule type" value="Genomic_DNA"/>
</dbReference>
<reference evidence="1" key="1">
    <citation type="submission" date="2021-08" db="EMBL/GenBank/DDBJ databases">
        <title>The first chromosome-level gecko genome reveals the dynamic sex chromosomes of Neotropical dwarf geckos (Sphaerodactylidae: Sphaerodactylus).</title>
        <authorList>
            <person name="Pinto B.J."/>
            <person name="Keating S.E."/>
            <person name="Gamble T."/>
        </authorList>
    </citation>
    <scope>NUCLEOTIDE SEQUENCE</scope>
    <source>
        <strain evidence="1">TG3544</strain>
    </source>
</reference>
<keyword evidence="2" id="KW-1185">Reference proteome</keyword>
<gene>
    <name evidence="1" type="ORF">K3G42_021504</name>
</gene>
<comment type="caution">
    <text evidence="1">The sequence shown here is derived from an EMBL/GenBank/DDBJ whole genome shotgun (WGS) entry which is preliminary data.</text>
</comment>